<feature type="domain" description="Glycosyl transferase family 1" evidence="1">
    <location>
        <begin position="2"/>
        <end position="76"/>
    </location>
</feature>
<dbReference type="AlphaFoldDB" id="A0A7J3QFE5"/>
<dbReference type="PANTHER" id="PTHR45919:SF1">
    <property type="entry name" value="GDP-MAN:MAN(3)GLCNAC(2)-PP-DOL ALPHA-1,2-MANNOSYLTRANSFERASE"/>
    <property type="match status" value="1"/>
</dbReference>
<protein>
    <submittedName>
        <fullName evidence="2">Glycosyltransferase family 1 protein</fullName>
    </submittedName>
</protein>
<evidence type="ECO:0000259" key="1">
    <source>
        <dbReference type="Pfam" id="PF00534"/>
    </source>
</evidence>
<dbReference type="PANTHER" id="PTHR45919">
    <property type="entry name" value="GDP-MAN:MAN(3)GLCNAC(2)-PP-DOL ALPHA-1,2-MANNOSYLTRANSFERASE"/>
    <property type="match status" value="1"/>
</dbReference>
<evidence type="ECO:0000313" key="2">
    <source>
        <dbReference type="EMBL" id="HGV66838.1"/>
    </source>
</evidence>
<dbReference type="InterPro" id="IPR038013">
    <property type="entry name" value="ALG11"/>
</dbReference>
<accession>A0A7J3QFE5</accession>
<organism evidence="2">
    <name type="scientific">Ignisphaera aggregans</name>
    <dbReference type="NCBI Taxonomy" id="334771"/>
    <lineage>
        <taxon>Archaea</taxon>
        <taxon>Thermoproteota</taxon>
        <taxon>Thermoprotei</taxon>
        <taxon>Desulfurococcales</taxon>
        <taxon>Desulfurococcaceae</taxon>
        <taxon>Ignisphaera</taxon>
    </lineage>
</organism>
<comment type="caution">
    <text evidence="2">The sequence shown here is derived from an EMBL/GenBank/DDBJ whole genome shotgun (WGS) entry which is preliminary data.</text>
</comment>
<dbReference type="Gene3D" id="3.40.50.2000">
    <property type="entry name" value="Glycogen Phosphorylase B"/>
    <property type="match status" value="1"/>
</dbReference>
<keyword evidence="2" id="KW-0808">Transferase</keyword>
<dbReference type="Pfam" id="PF00534">
    <property type="entry name" value="Glycos_transf_1"/>
    <property type="match status" value="1"/>
</dbReference>
<dbReference type="SUPFAM" id="SSF53756">
    <property type="entry name" value="UDP-Glycosyltransferase/glycogen phosphorylase"/>
    <property type="match status" value="1"/>
</dbReference>
<proteinExistence type="predicted"/>
<dbReference type="GO" id="GO:0006487">
    <property type="term" value="P:protein N-linked glycosylation"/>
    <property type="evidence" value="ECO:0007669"/>
    <property type="project" value="TreeGrafter"/>
</dbReference>
<reference evidence="2" key="1">
    <citation type="journal article" date="2020" name="mSystems">
        <title>Genome- and Community-Level Interaction Insights into Carbon Utilization and Element Cycling Functions of Hydrothermarchaeota in Hydrothermal Sediment.</title>
        <authorList>
            <person name="Zhou Z."/>
            <person name="Liu Y."/>
            <person name="Xu W."/>
            <person name="Pan J."/>
            <person name="Luo Z.H."/>
            <person name="Li M."/>
        </authorList>
    </citation>
    <scope>NUCLEOTIDE SEQUENCE [LARGE SCALE GENOMIC DNA]</scope>
    <source>
        <strain evidence="2">SpSt-721</strain>
    </source>
</reference>
<name>A0A7J3QFE5_9CREN</name>
<dbReference type="EMBL" id="DTET01000169">
    <property type="protein sequence ID" value="HGV66838.1"/>
    <property type="molecule type" value="Genomic_DNA"/>
</dbReference>
<dbReference type="InterPro" id="IPR001296">
    <property type="entry name" value="Glyco_trans_1"/>
</dbReference>
<dbReference type="GO" id="GO:0016020">
    <property type="term" value="C:membrane"/>
    <property type="evidence" value="ECO:0007669"/>
    <property type="project" value="TreeGrafter"/>
</dbReference>
<dbReference type="GO" id="GO:0004377">
    <property type="term" value="F:GDP-Man:Man(3)GlcNAc(2)-PP-Dol alpha-1,2-mannosyltransferase activity"/>
    <property type="evidence" value="ECO:0007669"/>
    <property type="project" value="InterPro"/>
</dbReference>
<sequence length="105" mass="11774">MDKAKVFLHATINEHWGIAVAEAMARGLPVTVHRSGGTWSDLAGEGIYGLSYTTSEEAVEMISKVLSDSSTWRYYSTKSIERARDLTFDKFVEKASQLIKKILYI</sequence>
<gene>
    <name evidence="2" type="ORF">ENV02_03360</name>
</gene>